<feature type="region of interest" description="Disordered" evidence="1">
    <location>
        <begin position="421"/>
        <end position="469"/>
    </location>
</feature>
<dbReference type="CTD" id="20201299"/>
<dbReference type="InParanoid" id="T1EXJ9"/>
<evidence type="ECO:0000313" key="2">
    <source>
        <dbReference type="EMBL" id="ESN90337.1"/>
    </source>
</evidence>
<evidence type="ECO:0000256" key="1">
    <source>
        <dbReference type="SAM" id="MobiDB-lite"/>
    </source>
</evidence>
<accession>T1EXJ9</accession>
<feature type="compositionally biased region" description="Basic and acidic residues" evidence="1">
    <location>
        <begin position="443"/>
        <end position="460"/>
    </location>
</feature>
<feature type="compositionally biased region" description="Acidic residues" evidence="1">
    <location>
        <begin position="421"/>
        <end position="430"/>
    </location>
</feature>
<feature type="compositionally biased region" description="Polar residues" evidence="1">
    <location>
        <begin position="38"/>
        <end position="49"/>
    </location>
</feature>
<gene>
    <name evidence="3" type="primary">20201299</name>
    <name evidence="2" type="ORF">HELRODRAFT_165996</name>
</gene>
<dbReference type="EMBL" id="KB097753">
    <property type="protein sequence ID" value="ESN90337.1"/>
    <property type="molecule type" value="Genomic_DNA"/>
</dbReference>
<reference evidence="3" key="3">
    <citation type="submission" date="2015-06" db="UniProtKB">
        <authorList>
            <consortium name="EnsemblMetazoa"/>
        </authorList>
    </citation>
    <scope>IDENTIFICATION</scope>
</reference>
<feature type="region of interest" description="Disordered" evidence="1">
    <location>
        <begin position="252"/>
        <end position="280"/>
    </location>
</feature>
<feature type="compositionally biased region" description="Low complexity" evidence="1">
    <location>
        <begin position="23"/>
        <end position="37"/>
    </location>
</feature>
<dbReference type="HOGENOM" id="CLU_583011_0_0_1"/>
<dbReference type="AlphaFoldDB" id="T1EXJ9"/>
<dbReference type="EMBL" id="AMQM01002232">
    <property type="status" value="NOT_ANNOTATED_CDS"/>
    <property type="molecule type" value="Genomic_DNA"/>
</dbReference>
<evidence type="ECO:0000313" key="3">
    <source>
        <dbReference type="EnsemblMetazoa" id="HelroP165996"/>
    </source>
</evidence>
<protein>
    <submittedName>
        <fullName evidence="2 3">Uncharacterized protein</fullName>
    </submittedName>
</protein>
<reference evidence="2 4" key="2">
    <citation type="journal article" date="2013" name="Nature">
        <title>Insights into bilaterian evolution from three spiralian genomes.</title>
        <authorList>
            <person name="Simakov O."/>
            <person name="Marletaz F."/>
            <person name="Cho S.J."/>
            <person name="Edsinger-Gonzales E."/>
            <person name="Havlak P."/>
            <person name="Hellsten U."/>
            <person name="Kuo D.H."/>
            <person name="Larsson T."/>
            <person name="Lv J."/>
            <person name="Arendt D."/>
            <person name="Savage R."/>
            <person name="Osoegawa K."/>
            <person name="de Jong P."/>
            <person name="Grimwood J."/>
            <person name="Chapman J.A."/>
            <person name="Shapiro H."/>
            <person name="Aerts A."/>
            <person name="Otillar R.P."/>
            <person name="Terry A.Y."/>
            <person name="Boore J.L."/>
            <person name="Grigoriev I.V."/>
            <person name="Lindberg D.R."/>
            <person name="Seaver E.C."/>
            <person name="Weisblat D.A."/>
            <person name="Putnam N.H."/>
            <person name="Rokhsar D.S."/>
        </authorList>
    </citation>
    <scope>NUCLEOTIDE SEQUENCE</scope>
</reference>
<dbReference type="KEGG" id="hro:HELRODRAFT_165996"/>
<organism evidence="3 4">
    <name type="scientific">Helobdella robusta</name>
    <name type="common">Californian leech</name>
    <dbReference type="NCBI Taxonomy" id="6412"/>
    <lineage>
        <taxon>Eukaryota</taxon>
        <taxon>Metazoa</taxon>
        <taxon>Spiralia</taxon>
        <taxon>Lophotrochozoa</taxon>
        <taxon>Annelida</taxon>
        <taxon>Clitellata</taxon>
        <taxon>Hirudinea</taxon>
        <taxon>Rhynchobdellida</taxon>
        <taxon>Glossiphoniidae</taxon>
        <taxon>Helobdella</taxon>
    </lineage>
</organism>
<feature type="compositionally biased region" description="Basic and acidic residues" evidence="1">
    <location>
        <begin position="1"/>
        <end position="21"/>
    </location>
</feature>
<feature type="region of interest" description="Disordered" evidence="1">
    <location>
        <begin position="1"/>
        <end position="49"/>
    </location>
</feature>
<evidence type="ECO:0000313" key="4">
    <source>
        <dbReference type="Proteomes" id="UP000015101"/>
    </source>
</evidence>
<dbReference type="GeneID" id="20201299"/>
<reference evidence="4" key="1">
    <citation type="submission" date="2012-12" db="EMBL/GenBank/DDBJ databases">
        <authorList>
            <person name="Hellsten U."/>
            <person name="Grimwood J."/>
            <person name="Chapman J.A."/>
            <person name="Shapiro H."/>
            <person name="Aerts A."/>
            <person name="Otillar R.P."/>
            <person name="Terry A.Y."/>
            <person name="Boore J.L."/>
            <person name="Simakov O."/>
            <person name="Marletaz F."/>
            <person name="Cho S.-J."/>
            <person name="Edsinger-Gonzales E."/>
            <person name="Havlak P."/>
            <person name="Kuo D.-H."/>
            <person name="Larsson T."/>
            <person name="Lv J."/>
            <person name="Arendt D."/>
            <person name="Savage R."/>
            <person name="Osoegawa K."/>
            <person name="de Jong P."/>
            <person name="Lindberg D.R."/>
            <person name="Seaver E.C."/>
            <person name="Weisblat D.A."/>
            <person name="Putnam N.H."/>
            <person name="Grigoriev I.V."/>
            <person name="Rokhsar D.S."/>
        </authorList>
    </citation>
    <scope>NUCLEOTIDE SEQUENCE</scope>
</reference>
<dbReference type="EnsemblMetazoa" id="HelroT165996">
    <property type="protein sequence ID" value="HelroP165996"/>
    <property type="gene ID" value="HelroG165996"/>
</dbReference>
<dbReference type="RefSeq" id="XP_009031286.1">
    <property type="nucleotide sequence ID" value="XM_009033038.1"/>
</dbReference>
<keyword evidence="4" id="KW-1185">Reference proteome</keyword>
<dbReference type="Proteomes" id="UP000015101">
    <property type="component" value="Unassembled WGS sequence"/>
</dbReference>
<proteinExistence type="predicted"/>
<name>T1EXJ9_HELRO</name>
<sequence>MPSERLKDRMARFNADEESKLDNNNNRSKSANRNHSNCTTNHTGNHKNSSAKYFSYRQNMRKNTSQHTALSGMYSGPEQVQPTRCTSKLSTHCPFRFDDRIENESNSSRSSCGKNAEIHNNIKDGGLSCTLLYDDGRRIVSSRPEKISAVTKISEEHSLDNIIREETVDDVQGHVATFNCDINNNDINRQTTDHNLNNQMKDSNIFLKNFKNHQESVRSYQQVSLLKLRQSAHSQQTFNKTKNNFFKPKQNFTETTDNHVDDNVTNNDIKNTGYKPKHAPAKNYYFPQSRPETKQINSVNKFYSKSSLGKQSRFNFDVRDSIKNKNNNNFNDRNNNVYINNNNNNNYTRFGARTKTMTEKKLSEELIVKYLDLNSHEENRDELILVWLSEVGMLAEAPPSCHSIIEHSSSNASYHVIHQDDDDEVGEDGDGEKKYAAVSQNKVNDDSKLSDSKADNKHVGPEACVLEDW</sequence>